<dbReference type="Proteomes" id="UP000586722">
    <property type="component" value="Unassembled WGS sequence"/>
</dbReference>
<dbReference type="CDD" id="cd24008">
    <property type="entry name" value="ASKHA_NBD_GLK"/>
    <property type="match status" value="1"/>
</dbReference>
<evidence type="ECO:0000313" key="5">
    <source>
        <dbReference type="Proteomes" id="UP000586722"/>
    </source>
</evidence>
<dbReference type="GO" id="GO:0004340">
    <property type="term" value="F:glucokinase activity"/>
    <property type="evidence" value="ECO:0007669"/>
    <property type="project" value="InterPro"/>
</dbReference>
<dbReference type="Gene3D" id="3.40.367.20">
    <property type="match status" value="1"/>
</dbReference>
<dbReference type="PANTHER" id="PTHR47690:SF1">
    <property type="entry name" value="GLUCOKINASE"/>
    <property type="match status" value="1"/>
</dbReference>
<dbReference type="EMBL" id="JAABLQ010000001">
    <property type="protein sequence ID" value="NBN77462.1"/>
    <property type="molecule type" value="Genomic_DNA"/>
</dbReference>
<comment type="caution">
    <text evidence="4">The sequence shown here is derived from an EMBL/GenBank/DDBJ whole genome shotgun (WGS) entry which is preliminary data.</text>
</comment>
<keyword evidence="1" id="KW-0808">Transferase</keyword>
<proteinExistence type="inferred from homology"/>
<evidence type="ECO:0000256" key="1">
    <source>
        <dbReference type="ARBA" id="ARBA00022679"/>
    </source>
</evidence>
<name>A0A7X5J7H1_9HYPH</name>
<protein>
    <submittedName>
        <fullName evidence="4">Glucokinase</fullName>
    </submittedName>
</protein>
<dbReference type="GO" id="GO:0005536">
    <property type="term" value="F:D-glucose binding"/>
    <property type="evidence" value="ECO:0007669"/>
    <property type="project" value="InterPro"/>
</dbReference>
<evidence type="ECO:0000256" key="3">
    <source>
        <dbReference type="RuleBase" id="RU004046"/>
    </source>
</evidence>
<evidence type="ECO:0000256" key="2">
    <source>
        <dbReference type="ARBA" id="ARBA00022777"/>
    </source>
</evidence>
<dbReference type="SUPFAM" id="SSF53067">
    <property type="entry name" value="Actin-like ATPase domain"/>
    <property type="match status" value="1"/>
</dbReference>
<dbReference type="Gene3D" id="3.30.420.40">
    <property type="match status" value="1"/>
</dbReference>
<dbReference type="AlphaFoldDB" id="A0A7X5J7H1"/>
<dbReference type="InterPro" id="IPR003836">
    <property type="entry name" value="Glucokinase"/>
</dbReference>
<organism evidence="4 5">
    <name type="scientific">Pannonibacter tanglangensis</name>
    <dbReference type="NCBI Taxonomy" id="2750084"/>
    <lineage>
        <taxon>Bacteria</taxon>
        <taxon>Pseudomonadati</taxon>
        <taxon>Pseudomonadota</taxon>
        <taxon>Alphaproteobacteria</taxon>
        <taxon>Hyphomicrobiales</taxon>
        <taxon>Stappiaceae</taxon>
        <taxon>Pannonibacter</taxon>
    </lineage>
</organism>
<dbReference type="InterPro" id="IPR050201">
    <property type="entry name" value="Bacterial_glucokinase"/>
</dbReference>
<accession>A0A7X5J7H1</accession>
<keyword evidence="5" id="KW-1185">Reference proteome</keyword>
<gene>
    <name evidence="4" type="ORF">GWI72_04185</name>
</gene>
<sequence length="319" mass="33473">MSLALGLAADIGGTNTRLALVENGRVREDTIVRYRNADYETPEAAIGAYLSETGKPRCGSAVLAIAAPISGTRIEMTNHDWILEAGSLSRLLGDARVEFLNDFEALAHSLENLNEGRLVPVQIPAQRPPANGTRVVVGAGTGFNAAALYPPRNGGQGTVGTGECGHMTLPVETARHLSLRDYLARGRGRASVERALSGSGLREVYEWHCLEAGQVPGPLAPAEIAAAARAGTDPLSVATARAWMDILGRVAGDIALVFMALGGVYLTGGVARSLQPFLSEPEFLAAFRAKGRQTGLVSAIPVYLLDDDFAALAGCAARM</sequence>
<dbReference type="GO" id="GO:0005524">
    <property type="term" value="F:ATP binding"/>
    <property type="evidence" value="ECO:0007669"/>
    <property type="project" value="InterPro"/>
</dbReference>
<dbReference type="Pfam" id="PF02685">
    <property type="entry name" value="Glucokinase"/>
    <property type="match status" value="1"/>
</dbReference>
<keyword evidence="2" id="KW-0418">Kinase</keyword>
<dbReference type="RefSeq" id="WP_161707927.1">
    <property type="nucleotide sequence ID" value="NZ_JAABLQ010000001.1"/>
</dbReference>
<comment type="similarity">
    <text evidence="3">Belongs to the bacterial glucokinase family.</text>
</comment>
<reference evidence="5" key="1">
    <citation type="submission" date="2020-01" db="EMBL/GenBank/DDBJ databases">
        <authorList>
            <person name="Fang Y."/>
            <person name="Sun R."/>
            <person name="Nie L."/>
            <person name="He J."/>
            <person name="Hao L."/>
            <person name="Wang L."/>
            <person name="Su S."/>
            <person name="Lv E."/>
            <person name="Zhang Z."/>
            <person name="Xie R."/>
            <person name="Liu H."/>
        </authorList>
    </citation>
    <scope>NUCLEOTIDE SEQUENCE [LARGE SCALE GENOMIC DNA]</scope>
    <source>
        <strain evidence="5">XCT-53</strain>
    </source>
</reference>
<dbReference type="GO" id="GO:0006096">
    <property type="term" value="P:glycolytic process"/>
    <property type="evidence" value="ECO:0007669"/>
    <property type="project" value="InterPro"/>
</dbReference>
<dbReference type="InterPro" id="IPR043129">
    <property type="entry name" value="ATPase_NBD"/>
</dbReference>
<dbReference type="GO" id="GO:0005829">
    <property type="term" value="C:cytosol"/>
    <property type="evidence" value="ECO:0007669"/>
    <property type="project" value="TreeGrafter"/>
</dbReference>
<evidence type="ECO:0000313" key="4">
    <source>
        <dbReference type="EMBL" id="NBN77462.1"/>
    </source>
</evidence>
<dbReference type="PANTHER" id="PTHR47690">
    <property type="entry name" value="GLUCOKINASE"/>
    <property type="match status" value="1"/>
</dbReference>